<organism evidence="7 8">
    <name type="scientific">Heterostelium pallidum (strain ATCC 26659 / Pp 5 / PN500)</name>
    <name type="common">Cellular slime mold</name>
    <name type="synonym">Polysphondylium pallidum</name>
    <dbReference type="NCBI Taxonomy" id="670386"/>
    <lineage>
        <taxon>Eukaryota</taxon>
        <taxon>Amoebozoa</taxon>
        <taxon>Evosea</taxon>
        <taxon>Eumycetozoa</taxon>
        <taxon>Dictyostelia</taxon>
        <taxon>Acytosteliales</taxon>
        <taxon>Acytosteliaceae</taxon>
        <taxon>Heterostelium</taxon>
    </lineage>
</organism>
<evidence type="ECO:0000313" key="7">
    <source>
        <dbReference type="EMBL" id="EFA81285.1"/>
    </source>
</evidence>
<dbReference type="EMBL" id="ADBJ01000025">
    <property type="protein sequence ID" value="EFA81285.1"/>
    <property type="molecule type" value="Genomic_DNA"/>
</dbReference>
<evidence type="ECO:0000256" key="4">
    <source>
        <dbReference type="ARBA" id="ARBA00022989"/>
    </source>
</evidence>
<dbReference type="InterPro" id="IPR012435">
    <property type="entry name" value="TMEM144"/>
</dbReference>
<dbReference type="OMA" id="FCHFSGI"/>
<evidence type="ECO:0000256" key="6">
    <source>
        <dbReference type="SAM" id="Phobius"/>
    </source>
</evidence>
<dbReference type="Pfam" id="PF07857">
    <property type="entry name" value="TMEM144"/>
    <property type="match status" value="1"/>
</dbReference>
<evidence type="ECO:0000256" key="3">
    <source>
        <dbReference type="ARBA" id="ARBA00022692"/>
    </source>
</evidence>
<dbReference type="InParanoid" id="D3BB78"/>
<feature type="transmembrane region" description="Helical" evidence="6">
    <location>
        <begin position="221"/>
        <end position="244"/>
    </location>
</feature>
<dbReference type="PANTHER" id="PTHR16119:SF21">
    <property type="entry name" value="TRANSMEMBRANE PROTEIN 144 HOMOLOG B"/>
    <property type="match status" value="1"/>
</dbReference>
<keyword evidence="5 6" id="KW-0472">Membrane</keyword>
<keyword evidence="3 6" id="KW-0812">Transmembrane</keyword>
<dbReference type="STRING" id="670386.D3BB78"/>
<comment type="caution">
    <text evidence="7">The sequence shown here is derived from an EMBL/GenBank/DDBJ whole genome shotgun (WGS) entry which is preliminary data.</text>
</comment>
<name>D3BB78_HETP5</name>
<keyword evidence="8" id="KW-1185">Reference proteome</keyword>
<feature type="transmembrane region" description="Helical" evidence="6">
    <location>
        <begin position="73"/>
        <end position="95"/>
    </location>
</feature>
<dbReference type="Proteomes" id="UP000001396">
    <property type="component" value="Unassembled WGS sequence"/>
</dbReference>
<dbReference type="GO" id="GO:0015144">
    <property type="term" value="F:carbohydrate transmembrane transporter activity"/>
    <property type="evidence" value="ECO:0007669"/>
    <property type="project" value="InterPro"/>
</dbReference>
<evidence type="ECO:0000256" key="2">
    <source>
        <dbReference type="ARBA" id="ARBA00005731"/>
    </source>
</evidence>
<comment type="subcellular location">
    <subcellularLocation>
        <location evidence="1">Membrane</location>
        <topology evidence="1">Multi-pass membrane protein</topology>
    </subcellularLocation>
</comment>
<feature type="transmembrane region" description="Helical" evidence="6">
    <location>
        <begin position="6"/>
        <end position="24"/>
    </location>
</feature>
<evidence type="ECO:0000313" key="8">
    <source>
        <dbReference type="Proteomes" id="UP000001396"/>
    </source>
</evidence>
<dbReference type="InterPro" id="IPR010651">
    <property type="entry name" value="Sugar_transport"/>
</dbReference>
<evidence type="ECO:0000256" key="1">
    <source>
        <dbReference type="ARBA" id="ARBA00004141"/>
    </source>
</evidence>
<comment type="similarity">
    <text evidence="2">Belongs to the TMEM144 family.</text>
</comment>
<accession>D3BB78</accession>
<feature type="transmembrane region" description="Helical" evidence="6">
    <location>
        <begin position="256"/>
        <end position="275"/>
    </location>
</feature>
<feature type="transmembrane region" description="Helical" evidence="6">
    <location>
        <begin position="36"/>
        <end position="61"/>
    </location>
</feature>
<dbReference type="PANTHER" id="PTHR16119">
    <property type="entry name" value="TRANSMEMBRANE PROTEIN 144"/>
    <property type="match status" value="1"/>
</dbReference>
<feature type="transmembrane region" description="Helical" evidence="6">
    <location>
        <begin position="281"/>
        <end position="304"/>
    </location>
</feature>
<dbReference type="AlphaFoldDB" id="D3BB78"/>
<proteinExistence type="inferred from homology"/>
<feature type="transmembrane region" description="Helical" evidence="6">
    <location>
        <begin position="313"/>
        <end position="332"/>
    </location>
</feature>
<keyword evidence="4 6" id="KW-1133">Transmembrane helix</keyword>
<gene>
    <name evidence="7" type="primary">tmem144A</name>
    <name evidence="7" type="ORF">PPL_05264</name>
</gene>
<sequence length="334" mass="36495">MVSPQVAGYIGAIIASVFFGSNYVPAKNFPTGNGFAFAWVMSMGTLCTAYVAMFISGSYMFDPWGLLGGSLWAIGNLCVIPIVKSIGLGLGLLLWSCSSLITGFFTGKFGWFGLQKQEVSHPVMNWIGFGCIPTLDNGNDKKKNRRSEYDYSAIVDDSIAINNYKAPVEDEEEKMIFEKIPPPFNTLVGVGLAIVSGVLYGVNMVPMQLWKQDNPHADPLSFVFCHFSGIFLFNTLVFIVYSIFKRPPQIYPQTILPSFISGVLWGIAQVGLMIATQNLGYVIGFPIGSSGPMVVSSLWSVLFFKEIQGMKNLLVLLISFMFLGAGITILTLSS</sequence>
<evidence type="ECO:0000256" key="5">
    <source>
        <dbReference type="ARBA" id="ARBA00023136"/>
    </source>
</evidence>
<dbReference type="GeneID" id="31360749"/>
<dbReference type="RefSeq" id="XP_020433403.1">
    <property type="nucleotide sequence ID" value="XM_020576154.1"/>
</dbReference>
<dbReference type="GO" id="GO:0016020">
    <property type="term" value="C:membrane"/>
    <property type="evidence" value="ECO:0007669"/>
    <property type="project" value="UniProtKB-SubCell"/>
</dbReference>
<feature type="transmembrane region" description="Helical" evidence="6">
    <location>
        <begin position="184"/>
        <end position="201"/>
    </location>
</feature>
<reference evidence="7 8" key="1">
    <citation type="journal article" date="2011" name="Genome Res.">
        <title>Phylogeny-wide analysis of social amoeba genomes highlights ancient origins for complex intercellular communication.</title>
        <authorList>
            <person name="Heidel A.J."/>
            <person name="Lawal H.M."/>
            <person name="Felder M."/>
            <person name="Schilde C."/>
            <person name="Helps N.R."/>
            <person name="Tunggal B."/>
            <person name="Rivero F."/>
            <person name="John U."/>
            <person name="Schleicher M."/>
            <person name="Eichinger L."/>
            <person name="Platzer M."/>
            <person name="Noegel A.A."/>
            <person name="Schaap P."/>
            <person name="Gloeckner G."/>
        </authorList>
    </citation>
    <scope>NUCLEOTIDE SEQUENCE [LARGE SCALE GENOMIC DNA]</scope>
    <source>
        <strain evidence="8">ATCC 26659 / Pp 5 / PN500</strain>
    </source>
</reference>
<protein>
    <submittedName>
        <fullName evidence="7">Transmembrane protein 144 A</fullName>
    </submittedName>
</protein>